<dbReference type="EMBL" id="JAASRN010000002">
    <property type="protein sequence ID" value="NIK73985.1"/>
    <property type="molecule type" value="Genomic_DNA"/>
</dbReference>
<feature type="transmembrane region" description="Helical" evidence="1">
    <location>
        <begin position="88"/>
        <end position="107"/>
    </location>
</feature>
<accession>A0A846MR99</accession>
<keyword evidence="1" id="KW-0812">Transmembrane</keyword>
<evidence type="ECO:0000256" key="1">
    <source>
        <dbReference type="SAM" id="Phobius"/>
    </source>
</evidence>
<sequence>MSFYQILLFLHSWLRWAVLLTAIWVIVRSFRGWQMGLHFKKSDNATQVAFVGMMHLQLLLGLLLYFVFSPFGLDAFAQGTKVVMKTAVLRYWAVEHIAVMLIAVVLAQIGRTKSKRARAEKQKFKHAFTFFLISFLLMLTRIPWHESARLFRSF</sequence>
<name>A0A846MR99_9BACT</name>
<reference evidence="2 3" key="1">
    <citation type="submission" date="2020-03" db="EMBL/GenBank/DDBJ databases">
        <title>Genomic Encyclopedia of Type Strains, Phase IV (KMG-IV): sequencing the most valuable type-strain genomes for metagenomic binning, comparative biology and taxonomic classification.</title>
        <authorList>
            <person name="Goeker M."/>
        </authorList>
    </citation>
    <scope>NUCLEOTIDE SEQUENCE [LARGE SCALE GENOMIC DNA]</scope>
    <source>
        <strain evidence="2 3">DSM 5718</strain>
    </source>
</reference>
<evidence type="ECO:0000313" key="2">
    <source>
        <dbReference type="EMBL" id="NIK73985.1"/>
    </source>
</evidence>
<keyword evidence="3" id="KW-1185">Reference proteome</keyword>
<dbReference type="AlphaFoldDB" id="A0A846MR99"/>
<protein>
    <recommendedName>
        <fullName evidence="4">Cytochrome B</fullName>
    </recommendedName>
</protein>
<comment type="caution">
    <text evidence="2">The sequence shown here is derived from an EMBL/GenBank/DDBJ whole genome shotgun (WGS) entry which is preliminary data.</text>
</comment>
<keyword evidence="1" id="KW-0472">Membrane</keyword>
<feature type="transmembrane region" description="Helical" evidence="1">
    <location>
        <begin position="6"/>
        <end position="27"/>
    </location>
</feature>
<proteinExistence type="predicted"/>
<gene>
    <name evidence="2" type="ORF">FHS56_001498</name>
</gene>
<evidence type="ECO:0008006" key="4">
    <source>
        <dbReference type="Google" id="ProtNLM"/>
    </source>
</evidence>
<feature type="transmembrane region" description="Helical" evidence="1">
    <location>
        <begin position="48"/>
        <end position="68"/>
    </location>
</feature>
<keyword evidence="1" id="KW-1133">Transmembrane helix</keyword>
<dbReference type="Proteomes" id="UP000537126">
    <property type="component" value="Unassembled WGS sequence"/>
</dbReference>
<feature type="transmembrane region" description="Helical" evidence="1">
    <location>
        <begin position="127"/>
        <end position="144"/>
    </location>
</feature>
<organism evidence="2 3">
    <name type="scientific">Thermonema lapsum</name>
    <dbReference type="NCBI Taxonomy" id="28195"/>
    <lineage>
        <taxon>Bacteria</taxon>
        <taxon>Pseudomonadati</taxon>
        <taxon>Bacteroidota</taxon>
        <taxon>Cytophagia</taxon>
        <taxon>Cytophagales</taxon>
        <taxon>Thermonemataceae</taxon>
        <taxon>Thermonema</taxon>
    </lineage>
</organism>
<evidence type="ECO:0000313" key="3">
    <source>
        <dbReference type="Proteomes" id="UP000537126"/>
    </source>
</evidence>
<dbReference type="RefSeq" id="WP_166919235.1">
    <property type="nucleotide sequence ID" value="NZ_JAASRN010000002.1"/>
</dbReference>